<sequence>MSQQTFDAACKEQGYAQGVTTVGDDAYSIRCVNEDGSLQTFRPREEIHNFVSQACQDTYTDVRVTDRLATMGRTYSAWECADYGSYAGSPDLKKWCESKGLKLISSSSAKYPAYQWFCANSSRTRVEGIPVDDVCASQFDESALDRVFNVYGKTDEDAWDCFYTR</sequence>
<evidence type="ECO:0000313" key="1">
    <source>
        <dbReference type="EMBL" id="MFC4612912.1"/>
    </source>
</evidence>
<comment type="caution">
    <text evidence="1">The sequence shown here is derived from an EMBL/GenBank/DDBJ whole genome shotgun (WGS) entry which is preliminary data.</text>
</comment>
<reference evidence="2" key="1">
    <citation type="journal article" date="2019" name="Int. J. Syst. Evol. Microbiol.">
        <title>The Global Catalogue of Microorganisms (GCM) 10K type strain sequencing project: providing services to taxonomists for standard genome sequencing and annotation.</title>
        <authorList>
            <consortium name="The Broad Institute Genomics Platform"/>
            <consortium name="The Broad Institute Genome Sequencing Center for Infectious Disease"/>
            <person name="Wu L."/>
            <person name="Ma J."/>
        </authorList>
    </citation>
    <scope>NUCLEOTIDE SEQUENCE [LARGE SCALE GENOMIC DNA]</scope>
    <source>
        <strain evidence="2">CGMCC 4.7139</strain>
    </source>
</reference>
<protein>
    <submittedName>
        <fullName evidence="1">Uncharacterized protein</fullName>
    </submittedName>
</protein>
<organism evidence="1 2">
    <name type="scientific">Streptomyces maoxianensis</name>
    <dbReference type="NCBI Taxonomy" id="1459942"/>
    <lineage>
        <taxon>Bacteria</taxon>
        <taxon>Bacillati</taxon>
        <taxon>Actinomycetota</taxon>
        <taxon>Actinomycetes</taxon>
        <taxon>Kitasatosporales</taxon>
        <taxon>Streptomycetaceae</taxon>
        <taxon>Streptomyces</taxon>
    </lineage>
</organism>
<gene>
    <name evidence="1" type="ORF">ACFO9E_34995</name>
</gene>
<dbReference type="Proteomes" id="UP001595993">
    <property type="component" value="Unassembled WGS sequence"/>
</dbReference>
<keyword evidence="2" id="KW-1185">Reference proteome</keyword>
<accession>A0ABV9GFL7</accession>
<dbReference type="RefSeq" id="WP_381203391.1">
    <property type="nucleotide sequence ID" value="NZ_JBHSFE010000039.1"/>
</dbReference>
<evidence type="ECO:0000313" key="2">
    <source>
        <dbReference type="Proteomes" id="UP001595993"/>
    </source>
</evidence>
<dbReference type="EMBL" id="JBHSFE010000039">
    <property type="protein sequence ID" value="MFC4612912.1"/>
    <property type="molecule type" value="Genomic_DNA"/>
</dbReference>
<name>A0ABV9GFL7_9ACTN</name>
<proteinExistence type="predicted"/>